<dbReference type="GO" id="GO:0004523">
    <property type="term" value="F:RNA-DNA hybrid ribonuclease activity"/>
    <property type="evidence" value="ECO:0007669"/>
    <property type="project" value="InterPro"/>
</dbReference>
<dbReference type="PROSITE" id="PS50879">
    <property type="entry name" value="RNASE_H_1"/>
    <property type="match status" value="1"/>
</dbReference>
<evidence type="ECO:0000259" key="1">
    <source>
        <dbReference type="PROSITE" id="PS50879"/>
    </source>
</evidence>
<dbReference type="SUPFAM" id="SSF53098">
    <property type="entry name" value="Ribonuclease H-like"/>
    <property type="match status" value="1"/>
</dbReference>
<dbReference type="InterPro" id="IPR036397">
    <property type="entry name" value="RNaseH_sf"/>
</dbReference>
<dbReference type="PANTHER" id="PTHR48475">
    <property type="entry name" value="RIBONUCLEASE H"/>
    <property type="match status" value="1"/>
</dbReference>
<evidence type="ECO:0000313" key="3">
    <source>
        <dbReference type="Proteomes" id="UP000237105"/>
    </source>
</evidence>
<sequence length="96" mass="10732">MYDVNLPTKVIEKPVIDLSRLWKLYVDGSSNENGAGAGLVLISPKGHNIHCALHFEFPASNNEAEYEALIARLKLAQEMKVEMIELYSDSQLIVCQ</sequence>
<evidence type="ECO:0000313" key="2">
    <source>
        <dbReference type="EMBL" id="PON58537.1"/>
    </source>
</evidence>
<dbReference type="Gene3D" id="3.30.420.10">
    <property type="entry name" value="Ribonuclease H-like superfamily/Ribonuclease H"/>
    <property type="match status" value="1"/>
</dbReference>
<dbReference type="CDD" id="cd09279">
    <property type="entry name" value="RNase_HI_like"/>
    <property type="match status" value="1"/>
</dbReference>
<comment type="caution">
    <text evidence="2">The sequence shown here is derived from an EMBL/GenBank/DDBJ whole genome shotgun (WGS) entry which is preliminary data.</text>
</comment>
<accession>A0A2P5CBY8</accession>
<reference evidence="3" key="1">
    <citation type="submission" date="2016-06" db="EMBL/GenBank/DDBJ databases">
        <title>Parallel loss of symbiosis genes in relatives of nitrogen-fixing non-legume Parasponia.</title>
        <authorList>
            <person name="Van Velzen R."/>
            <person name="Holmer R."/>
            <person name="Bu F."/>
            <person name="Rutten L."/>
            <person name="Van Zeijl A."/>
            <person name="Liu W."/>
            <person name="Santuari L."/>
            <person name="Cao Q."/>
            <person name="Sharma T."/>
            <person name="Shen D."/>
            <person name="Roswanjaya Y."/>
            <person name="Wardhani T."/>
            <person name="Kalhor M.S."/>
            <person name="Jansen J."/>
            <person name="Van den Hoogen J."/>
            <person name="Gungor B."/>
            <person name="Hartog M."/>
            <person name="Hontelez J."/>
            <person name="Verver J."/>
            <person name="Yang W.-C."/>
            <person name="Schijlen E."/>
            <person name="Repin R."/>
            <person name="Schilthuizen M."/>
            <person name="Schranz E."/>
            <person name="Heidstra R."/>
            <person name="Miyata K."/>
            <person name="Fedorova E."/>
            <person name="Kohlen W."/>
            <person name="Bisseling T."/>
            <person name="Smit S."/>
            <person name="Geurts R."/>
        </authorList>
    </citation>
    <scope>NUCLEOTIDE SEQUENCE [LARGE SCALE GENOMIC DNA]</scope>
    <source>
        <strain evidence="3">cv. WU1-14</strain>
    </source>
</reference>
<proteinExistence type="predicted"/>
<protein>
    <submittedName>
        <fullName evidence="2">Ribonuclease H</fullName>
    </submittedName>
</protein>
<gene>
    <name evidence="2" type="ORF">PanWU01x14_165680</name>
</gene>
<dbReference type="EMBL" id="JXTB01000148">
    <property type="protein sequence ID" value="PON58537.1"/>
    <property type="molecule type" value="Genomic_DNA"/>
</dbReference>
<feature type="domain" description="RNase H type-1" evidence="1">
    <location>
        <begin position="18"/>
        <end position="96"/>
    </location>
</feature>
<dbReference type="OrthoDB" id="1938451at2759"/>
<name>A0A2P5CBY8_PARAD</name>
<organism evidence="2 3">
    <name type="scientific">Parasponia andersonii</name>
    <name type="common">Sponia andersonii</name>
    <dbReference type="NCBI Taxonomy" id="3476"/>
    <lineage>
        <taxon>Eukaryota</taxon>
        <taxon>Viridiplantae</taxon>
        <taxon>Streptophyta</taxon>
        <taxon>Embryophyta</taxon>
        <taxon>Tracheophyta</taxon>
        <taxon>Spermatophyta</taxon>
        <taxon>Magnoliopsida</taxon>
        <taxon>eudicotyledons</taxon>
        <taxon>Gunneridae</taxon>
        <taxon>Pentapetalae</taxon>
        <taxon>rosids</taxon>
        <taxon>fabids</taxon>
        <taxon>Rosales</taxon>
        <taxon>Cannabaceae</taxon>
        <taxon>Parasponia</taxon>
    </lineage>
</organism>
<dbReference type="Pfam" id="PF13456">
    <property type="entry name" value="RVT_3"/>
    <property type="match status" value="1"/>
</dbReference>
<dbReference type="Proteomes" id="UP000237105">
    <property type="component" value="Unassembled WGS sequence"/>
</dbReference>
<dbReference type="GO" id="GO:0003676">
    <property type="term" value="F:nucleic acid binding"/>
    <property type="evidence" value="ECO:0007669"/>
    <property type="project" value="InterPro"/>
</dbReference>
<dbReference type="InterPro" id="IPR002156">
    <property type="entry name" value="RNaseH_domain"/>
</dbReference>
<dbReference type="InterPro" id="IPR012337">
    <property type="entry name" value="RNaseH-like_sf"/>
</dbReference>
<keyword evidence="3" id="KW-1185">Reference proteome</keyword>
<dbReference type="PANTHER" id="PTHR48475:SF2">
    <property type="entry name" value="RIBONUCLEASE H"/>
    <property type="match status" value="1"/>
</dbReference>
<feature type="non-terminal residue" evidence="2">
    <location>
        <position position="96"/>
    </location>
</feature>
<dbReference type="AlphaFoldDB" id="A0A2P5CBY8"/>